<dbReference type="PROSITE" id="PS50943">
    <property type="entry name" value="HTH_CROC1"/>
    <property type="match status" value="1"/>
</dbReference>
<dbReference type="PANTHER" id="PTHR35010">
    <property type="entry name" value="BLL4672 PROTEIN-RELATED"/>
    <property type="match status" value="1"/>
</dbReference>
<reference evidence="2 3" key="1">
    <citation type="submission" date="2018-05" db="EMBL/GenBank/DDBJ databases">
        <title>Abyssibacter profundi OUC007T gen. nov., sp. nov, a marine bacterium isolated from seawater of the Mariana Trench.</title>
        <authorList>
            <person name="Zhou S."/>
        </authorList>
    </citation>
    <scope>NUCLEOTIDE SEQUENCE [LARGE SCALE GENOMIC DNA]</scope>
    <source>
        <strain evidence="2 3">OUC007</strain>
    </source>
</reference>
<accession>A0A363UKD3</accession>
<dbReference type="RefSeq" id="WP_109720500.1">
    <property type="nucleotide sequence ID" value="NZ_QEQK01000008.1"/>
</dbReference>
<dbReference type="InterPro" id="IPR010982">
    <property type="entry name" value="Lambda_DNA-bd_dom_sf"/>
</dbReference>
<dbReference type="Pfam" id="PF01381">
    <property type="entry name" value="HTH_3"/>
    <property type="match status" value="1"/>
</dbReference>
<evidence type="ECO:0000313" key="2">
    <source>
        <dbReference type="EMBL" id="PWN55890.1"/>
    </source>
</evidence>
<dbReference type="CDD" id="cd00093">
    <property type="entry name" value="HTH_XRE"/>
    <property type="match status" value="1"/>
</dbReference>
<dbReference type="Pfam" id="PF17765">
    <property type="entry name" value="MLTR_LBD"/>
    <property type="match status" value="1"/>
</dbReference>
<keyword evidence="3" id="KW-1185">Reference proteome</keyword>
<dbReference type="EMBL" id="QEQK01000008">
    <property type="protein sequence ID" value="PWN55890.1"/>
    <property type="molecule type" value="Genomic_DNA"/>
</dbReference>
<dbReference type="SUPFAM" id="SSF47413">
    <property type="entry name" value="lambda repressor-like DNA-binding domains"/>
    <property type="match status" value="1"/>
</dbReference>
<gene>
    <name evidence="2" type="ORF">DEH80_10770</name>
</gene>
<proteinExistence type="predicted"/>
<dbReference type="PANTHER" id="PTHR35010:SF4">
    <property type="entry name" value="BLL5781 PROTEIN"/>
    <property type="match status" value="1"/>
</dbReference>
<comment type="caution">
    <text evidence="2">The sequence shown here is derived from an EMBL/GenBank/DDBJ whole genome shotgun (WGS) entry which is preliminary data.</text>
</comment>
<protein>
    <submittedName>
        <fullName evidence="2">XRE family transcriptional regulator</fullName>
    </submittedName>
</protein>
<dbReference type="Proteomes" id="UP000251800">
    <property type="component" value="Unassembled WGS sequence"/>
</dbReference>
<name>A0A363UKD3_9GAMM</name>
<evidence type="ECO:0000313" key="3">
    <source>
        <dbReference type="Proteomes" id="UP000251800"/>
    </source>
</evidence>
<dbReference type="GO" id="GO:0003677">
    <property type="term" value="F:DNA binding"/>
    <property type="evidence" value="ECO:0007669"/>
    <property type="project" value="InterPro"/>
</dbReference>
<dbReference type="Gene3D" id="3.30.450.180">
    <property type="match status" value="1"/>
</dbReference>
<dbReference type="InterPro" id="IPR001387">
    <property type="entry name" value="Cro/C1-type_HTH"/>
</dbReference>
<evidence type="ECO:0000259" key="1">
    <source>
        <dbReference type="PROSITE" id="PS50943"/>
    </source>
</evidence>
<sequence>MLKRWRAARKLSQLELALAAGVSQRHVSFLEVGRAQPSRDMVIQLANALSLPLREQNSLLGAAGFAPVYGETSLDDPSMGPIRQALDMLLRHQDPFPATVADRAWNLLQGNAAMHRLLALAGDAEAMWARVCPEGPRNVFKLTLHPEGMRPYIANWTDVAAELMLRTRREADATGHAALHALLDEVSAYPGVRSEWQVAQWARDPSPVLPVTLSKDGLELRLFTMISTFGTPQDITTDELRVESYFPADPHSEQVLRDMARTQALTA</sequence>
<dbReference type="OrthoDB" id="2959414at2"/>
<dbReference type="SMART" id="SM00530">
    <property type="entry name" value="HTH_XRE"/>
    <property type="match status" value="1"/>
</dbReference>
<organism evidence="2 3">
    <name type="scientific">Abyssibacter profundi</name>
    <dbReference type="NCBI Taxonomy" id="2182787"/>
    <lineage>
        <taxon>Bacteria</taxon>
        <taxon>Pseudomonadati</taxon>
        <taxon>Pseudomonadota</taxon>
        <taxon>Gammaproteobacteria</taxon>
        <taxon>Chromatiales</taxon>
        <taxon>Oceanococcaceae</taxon>
        <taxon>Abyssibacter</taxon>
    </lineage>
</organism>
<dbReference type="InterPro" id="IPR041413">
    <property type="entry name" value="MLTR_LBD"/>
</dbReference>
<feature type="domain" description="HTH cro/C1-type" evidence="1">
    <location>
        <begin position="2"/>
        <end position="56"/>
    </location>
</feature>
<dbReference type="AlphaFoldDB" id="A0A363UKD3"/>
<dbReference type="Gene3D" id="1.10.260.40">
    <property type="entry name" value="lambda repressor-like DNA-binding domains"/>
    <property type="match status" value="1"/>
</dbReference>